<accession>W4GNH5</accession>
<dbReference type="InterPro" id="IPR018497">
    <property type="entry name" value="Peptidase_M13_C"/>
</dbReference>
<dbReference type="GO" id="GO:0006508">
    <property type="term" value="P:proteolysis"/>
    <property type="evidence" value="ECO:0007669"/>
    <property type="project" value="InterPro"/>
</dbReference>
<evidence type="ECO:0000313" key="2">
    <source>
        <dbReference type="EMBL" id="ETV81260.1"/>
    </source>
</evidence>
<protein>
    <recommendedName>
        <fullName evidence="1">Peptidase M13 C-terminal domain-containing protein</fullName>
    </recommendedName>
</protein>
<dbReference type="RefSeq" id="XP_009829118.1">
    <property type="nucleotide sequence ID" value="XM_009830816.1"/>
</dbReference>
<reference evidence="2" key="1">
    <citation type="submission" date="2013-12" db="EMBL/GenBank/DDBJ databases">
        <title>The Genome Sequence of Aphanomyces astaci APO3.</title>
        <authorList>
            <consortium name="The Broad Institute Genomics Platform"/>
            <person name="Russ C."/>
            <person name="Tyler B."/>
            <person name="van West P."/>
            <person name="Dieguez-Uribeondo J."/>
            <person name="Young S.K."/>
            <person name="Zeng Q."/>
            <person name="Gargeya S."/>
            <person name="Fitzgerald M."/>
            <person name="Abouelleil A."/>
            <person name="Alvarado L."/>
            <person name="Chapman S.B."/>
            <person name="Gainer-Dewar J."/>
            <person name="Goldberg J."/>
            <person name="Griggs A."/>
            <person name="Gujja S."/>
            <person name="Hansen M."/>
            <person name="Howarth C."/>
            <person name="Imamovic A."/>
            <person name="Ireland A."/>
            <person name="Larimer J."/>
            <person name="McCowan C."/>
            <person name="Murphy C."/>
            <person name="Pearson M."/>
            <person name="Poon T.W."/>
            <person name="Priest M."/>
            <person name="Roberts A."/>
            <person name="Saif S."/>
            <person name="Shea T."/>
            <person name="Sykes S."/>
            <person name="Wortman J."/>
            <person name="Nusbaum C."/>
            <person name="Birren B."/>
        </authorList>
    </citation>
    <scope>NUCLEOTIDE SEQUENCE [LARGE SCALE GENOMIC DNA]</scope>
    <source>
        <strain evidence="2">APO3</strain>
    </source>
</reference>
<dbReference type="InterPro" id="IPR024079">
    <property type="entry name" value="MetalloPept_cat_dom_sf"/>
</dbReference>
<name>W4GNH5_APHAT</name>
<dbReference type="Pfam" id="PF01431">
    <property type="entry name" value="Peptidase_M13"/>
    <property type="match status" value="1"/>
</dbReference>
<organism evidence="2">
    <name type="scientific">Aphanomyces astaci</name>
    <name type="common">Crayfish plague agent</name>
    <dbReference type="NCBI Taxonomy" id="112090"/>
    <lineage>
        <taxon>Eukaryota</taxon>
        <taxon>Sar</taxon>
        <taxon>Stramenopiles</taxon>
        <taxon>Oomycota</taxon>
        <taxon>Saprolegniomycetes</taxon>
        <taxon>Saprolegniales</taxon>
        <taxon>Verrucalvaceae</taxon>
        <taxon>Aphanomyces</taxon>
    </lineage>
</organism>
<dbReference type="GO" id="GO:0004222">
    <property type="term" value="F:metalloendopeptidase activity"/>
    <property type="evidence" value="ECO:0007669"/>
    <property type="project" value="InterPro"/>
</dbReference>
<proteinExistence type="predicted"/>
<dbReference type="MEROPS" id="M13.A14"/>
<sequence length="84" mass="9653">MTTFYDYFLAKANYQPVDKTMWGTIPHTVNAYERYTPRENKIVFPATVLQAPIFNAKFDAAQNFGAFDNCSLNFDDNGNCKKQL</sequence>
<dbReference type="SUPFAM" id="SSF55486">
    <property type="entry name" value="Metalloproteases ('zincins'), catalytic domain"/>
    <property type="match status" value="1"/>
</dbReference>
<gene>
    <name evidence="2" type="ORF">H257_05822</name>
</gene>
<dbReference type="VEuPathDB" id="FungiDB:H257_05822"/>
<evidence type="ECO:0000259" key="1">
    <source>
        <dbReference type="Pfam" id="PF01431"/>
    </source>
</evidence>
<dbReference type="Gene3D" id="3.40.390.10">
    <property type="entry name" value="Collagenase (Catalytic Domain)"/>
    <property type="match status" value="1"/>
</dbReference>
<dbReference type="OrthoDB" id="6475849at2759"/>
<feature type="domain" description="Peptidase M13 C-terminal" evidence="1">
    <location>
        <begin position="30"/>
        <end position="67"/>
    </location>
</feature>
<dbReference type="GeneID" id="20807818"/>
<dbReference type="AlphaFoldDB" id="W4GNH5"/>
<dbReference type="EMBL" id="KI913124">
    <property type="protein sequence ID" value="ETV81260.1"/>
    <property type="molecule type" value="Genomic_DNA"/>
</dbReference>